<comment type="caution">
    <text evidence="2">The sequence shown here is derived from an EMBL/GenBank/DDBJ whole genome shotgun (WGS) entry which is preliminary data.</text>
</comment>
<reference evidence="2 3" key="1">
    <citation type="journal article" date="2015" name="Stand. Genomic Sci.">
        <title>Genomic Encyclopedia of Bacterial and Archaeal Type Strains, Phase III: the genomes of soil and plant-associated and newly described type strains.</title>
        <authorList>
            <person name="Whitman W.B."/>
            <person name="Woyke T."/>
            <person name="Klenk H.P."/>
            <person name="Zhou Y."/>
            <person name="Lilburn T.G."/>
            <person name="Beck B.J."/>
            <person name="De Vos P."/>
            <person name="Vandamme P."/>
            <person name="Eisen J.A."/>
            <person name="Garrity G."/>
            <person name="Hugenholtz P."/>
            <person name="Kyrpides N.C."/>
        </authorList>
    </citation>
    <scope>NUCLEOTIDE SEQUENCE [LARGE SCALE GENOMIC DNA]</scope>
    <source>
        <strain evidence="2 3">CGMCC 1.7748</strain>
    </source>
</reference>
<dbReference type="Gene3D" id="2.30.40.10">
    <property type="entry name" value="Urease, subunit C, domain 1"/>
    <property type="match status" value="1"/>
</dbReference>
<dbReference type="SUPFAM" id="SSF51556">
    <property type="entry name" value="Metallo-dependent hydrolases"/>
    <property type="match status" value="1"/>
</dbReference>
<keyword evidence="2" id="KW-0378">Hydrolase</keyword>
<dbReference type="PANTHER" id="PTHR22642">
    <property type="entry name" value="IMIDAZOLONEPROPIONASE"/>
    <property type="match status" value="1"/>
</dbReference>
<evidence type="ECO:0000259" key="1">
    <source>
        <dbReference type="Pfam" id="PF07969"/>
    </source>
</evidence>
<dbReference type="PANTHER" id="PTHR22642:SF2">
    <property type="entry name" value="PROTEIN LONG AFTER FAR-RED 3"/>
    <property type="match status" value="1"/>
</dbReference>
<dbReference type="Pfam" id="PF07969">
    <property type="entry name" value="Amidohydro_3"/>
    <property type="match status" value="1"/>
</dbReference>
<dbReference type="AlphaFoldDB" id="A0A562KIG2"/>
<dbReference type="EMBL" id="VLKK01000004">
    <property type="protein sequence ID" value="TWH95162.1"/>
    <property type="molecule type" value="Genomic_DNA"/>
</dbReference>
<accession>A0A562KIG2</accession>
<name>A0A562KIG2_SPHWJ</name>
<evidence type="ECO:0000313" key="3">
    <source>
        <dbReference type="Proteomes" id="UP000316624"/>
    </source>
</evidence>
<sequence>MRASSVLIRDAELGGHENGGGRIVDVRLSDGIVAGVGCLTPLPGEVVLDARGGALLPGLHDHHIHLFALAAAGESIRCGPPDVVDEHGLAACLQNAPGQGWIRGIGYHEHVAGDMDRAWLDRHCPDRPVRIQHRGGRRWIVNSAGLALLMAAGDAPPPGVDVARGHIDDADAWLRQRLSATFPDLAATSAVLASYGVTGLTEMTPSNDGHAIDYLASQQANGALLQQVLLAGRADMPFAGSMEVRPILTKIHLHEARLPPFGDICRTIADSHDSGRPVAVHCVTRTELVFTLAALGEAGVLAGDRIEHASVAPDELVAQMMALGIQVVTQPNFIRERGDAYLRDVEPDDLPFLYRCAGLTRAGLVLAGGTDAPFGHADPWAAMQAAVERRTMAGAVVGVEERLSPEDALGLFLARGEALGTGRHVGTGVPADLCLLRAPWSKARAHLCSDLVRATIRAGALIFQRVDEAPF</sequence>
<feature type="domain" description="Amidohydrolase 3" evidence="1">
    <location>
        <begin position="47"/>
        <end position="462"/>
    </location>
</feature>
<dbReference type="InterPro" id="IPR011059">
    <property type="entry name" value="Metal-dep_hydrolase_composite"/>
</dbReference>
<evidence type="ECO:0000313" key="2">
    <source>
        <dbReference type="EMBL" id="TWH95162.1"/>
    </source>
</evidence>
<organism evidence="2 3">
    <name type="scientific">Sphingobium wenxiniae (strain DSM 21828 / CGMCC 1.7748 / JZ-1)</name>
    <dbReference type="NCBI Taxonomy" id="595605"/>
    <lineage>
        <taxon>Bacteria</taxon>
        <taxon>Pseudomonadati</taxon>
        <taxon>Pseudomonadota</taxon>
        <taxon>Alphaproteobacteria</taxon>
        <taxon>Sphingomonadales</taxon>
        <taxon>Sphingomonadaceae</taxon>
        <taxon>Sphingobium</taxon>
    </lineage>
</organism>
<gene>
    <name evidence="2" type="ORF">IQ35_01417</name>
</gene>
<dbReference type="InterPro" id="IPR032466">
    <property type="entry name" value="Metal_Hydrolase"/>
</dbReference>
<protein>
    <submittedName>
        <fullName evidence="2">Putative amidohydrolase YtcJ</fullName>
    </submittedName>
</protein>
<dbReference type="InterPro" id="IPR013108">
    <property type="entry name" value="Amidohydro_3"/>
</dbReference>
<dbReference type="GO" id="GO:0016810">
    <property type="term" value="F:hydrolase activity, acting on carbon-nitrogen (but not peptide) bonds"/>
    <property type="evidence" value="ECO:0007669"/>
    <property type="project" value="InterPro"/>
</dbReference>
<dbReference type="SUPFAM" id="SSF51338">
    <property type="entry name" value="Composite domain of metallo-dependent hydrolases"/>
    <property type="match status" value="1"/>
</dbReference>
<proteinExistence type="predicted"/>
<keyword evidence="3" id="KW-1185">Reference proteome</keyword>
<dbReference type="Proteomes" id="UP000316624">
    <property type="component" value="Unassembled WGS sequence"/>
</dbReference>
<dbReference type="RefSeq" id="WP_221441994.1">
    <property type="nucleotide sequence ID" value="NZ_JACIIY010000002.1"/>
</dbReference>
<dbReference type="Gene3D" id="3.10.310.70">
    <property type="match status" value="1"/>
</dbReference>
<dbReference type="Gene3D" id="3.20.20.140">
    <property type="entry name" value="Metal-dependent hydrolases"/>
    <property type="match status" value="2"/>
</dbReference>